<gene>
    <name evidence="2" type="ORF">tinsulaeT_20110</name>
</gene>
<proteinExistence type="inferred from homology"/>
<dbReference type="Gene3D" id="1.20.1600.10">
    <property type="entry name" value="Outer membrane efflux proteins (OEP)"/>
    <property type="match status" value="1"/>
</dbReference>
<evidence type="ECO:0000313" key="3">
    <source>
        <dbReference type="Proteomes" id="UP001157186"/>
    </source>
</evidence>
<dbReference type="SUPFAM" id="SSF56954">
    <property type="entry name" value="Outer membrane efflux proteins (OEP)"/>
    <property type="match status" value="1"/>
</dbReference>
<dbReference type="EMBL" id="BSST01000001">
    <property type="protein sequence ID" value="GLX78671.1"/>
    <property type="molecule type" value="Genomic_DNA"/>
</dbReference>
<dbReference type="InterPro" id="IPR003423">
    <property type="entry name" value="OMP_efflux"/>
</dbReference>
<dbReference type="InterPro" id="IPR010131">
    <property type="entry name" value="MdtP/NodT-like"/>
</dbReference>
<sequence>MTKNISQRLSTKLAFGTTLIAAMLSGCASKIDTEQHQQLIENFIAEAQIAPELSGQSEVNWWQQLQSPQLNQLISQSLANNYDLRSSQLLLESALARLGAQKAKYLPQGGVTIDSQRTNLTTPYQRQSSAAIGFDWQVDLFGRISALVNAANASAMSQAEQLRALQIEVVSAVVKGYISYQGNLKKQQIIEMQIDALKQSIEVLAAQVEEGMANELDLNRTRAQLNQQQALLPEISYAQYRDSSMLALLTGRLVNDLSLPDEQQILAQPFAVALAQPDHAIALRPDISRALFEFSQANSLSVAAAKALYPNISLSAFTGVLSLGNNQLKDSQHQWQVAPQIEWSLLSYPALLAQRDAQQLLSEAAYNHYQQAVLKAMSDSELSLQSLDKQVKQKYYAERRYLHANKAFSQANAMYQEGQIPYLELLDARRDVLIAQENAVDSTISSLIAKVSAYQAFNGRWSSALTTL</sequence>
<dbReference type="Pfam" id="PF02321">
    <property type="entry name" value="OEP"/>
    <property type="match status" value="2"/>
</dbReference>
<accession>A0ABQ6GRV8</accession>
<dbReference type="Proteomes" id="UP001157186">
    <property type="component" value="Unassembled WGS sequence"/>
</dbReference>
<protein>
    <submittedName>
        <fullName evidence="2">RND transporter</fullName>
    </submittedName>
</protein>
<dbReference type="Gene3D" id="2.20.200.10">
    <property type="entry name" value="Outer membrane efflux proteins (OEP)"/>
    <property type="match status" value="1"/>
</dbReference>
<dbReference type="PANTHER" id="PTHR30203:SF25">
    <property type="entry name" value="OUTER MEMBRANE PROTEIN-RELATED"/>
    <property type="match status" value="1"/>
</dbReference>
<keyword evidence="3" id="KW-1185">Reference proteome</keyword>
<organism evidence="2 3">
    <name type="scientific">Thalassotalea insulae</name>
    <dbReference type="NCBI Taxonomy" id="2056778"/>
    <lineage>
        <taxon>Bacteria</taxon>
        <taxon>Pseudomonadati</taxon>
        <taxon>Pseudomonadota</taxon>
        <taxon>Gammaproteobacteria</taxon>
        <taxon>Alteromonadales</taxon>
        <taxon>Colwelliaceae</taxon>
        <taxon>Thalassotalea</taxon>
    </lineage>
</organism>
<evidence type="ECO:0000256" key="1">
    <source>
        <dbReference type="ARBA" id="ARBA00007613"/>
    </source>
</evidence>
<name>A0ABQ6GRV8_9GAMM</name>
<evidence type="ECO:0000313" key="2">
    <source>
        <dbReference type="EMBL" id="GLX78671.1"/>
    </source>
</evidence>
<dbReference type="PROSITE" id="PS51257">
    <property type="entry name" value="PROKAR_LIPOPROTEIN"/>
    <property type="match status" value="1"/>
</dbReference>
<dbReference type="RefSeq" id="WP_284244545.1">
    <property type="nucleotide sequence ID" value="NZ_BSST01000001.1"/>
</dbReference>
<comment type="caution">
    <text evidence="2">The sequence shown here is derived from an EMBL/GenBank/DDBJ whole genome shotgun (WGS) entry which is preliminary data.</text>
</comment>
<dbReference type="PANTHER" id="PTHR30203">
    <property type="entry name" value="OUTER MEMBRANE CATION EFFLUX PROTEIN"/>
    <property type="match status" value="1"/>
</dbReference>
<comment type="similarity">
    <text evidence="1">Belongs to the outer membrane factor (OMF) (TC 1.B.17) family.</text>
</comment>
<reference evidence="2 3" key="1">
    <citation type="submission" date="2023-03" db="EMBL/GenBank/DDBJ databases">
        <title>Draft genome sequence of Thalassotalea insulae KCTC 62186T.</title>
        <authorList>
            <person name="Sawabe T."/>
        </authorList>
    </citation>
    <scope>NUCLEOTIDE SEQUENCE [LARGE SCALE GENOMIC DNA]</scope>
    <source>
        <strain evidence="2 3">KCTC 62186</strain>
    </source>
</reference>